<evidence type="ECO:0000313" key="1">
    <source>
        <dbReference type="EMBL" id="KGM56592.1"/>
    </source>
</evidence>
<gene>
    <name evidence="1" type="ORF">N799_03300</name>
</gene>
<dbReference type="AlphaFoldDB" id="A0A0A0F5D5"/>
<evidence type="ECO:0000313" key="2">
    <source>
        <dbReference type="Proteomes" id="UP000029989"/>
    </source>
</evidence>
<keyword evidence="2" id="KW-1185">Reference proteome</keyword>
<reference evidence="1 2" key="1">
    <citation type="journal article" date="2015" name="Stand. Genomic Sci.">
        <title>Genomic information of the arsenic-resistant bacterium Lysobacter arseniciresistens type strain ZS79(T) and comparison of Lysobacter draft genomes.</title>
        <authorList>
            <person name="Liu L."/>
            <person name="Zhang S."/>
            <person name="Luo M."/>
            <person name="Wang G."/>
        </authorList>
    </citation>
    <scope>NUCLEOTIDE SEQUENCE [LARGE SCALE GENOMIC DNA]</scope>
    <source>
        <strain evidence="1 2">ZS79</strain>
    </source>
</reference>
<dbReference type="InterPro" id="IPR016907">
    <property type="entry name" value="UCP029033"/>
</dbReference>
<accession>A0A0A0F5D5</accession>
<dbReference type="Proteomes" id="UP000029989">
    <property type="component" value="Unassembled WGS sequence"/>
</dbReference>
<comment type="caution">
    <text evidence="1">The sequence shown here is derived from an EMBL/GenBank/DDBJ whole genome shotgun (WGS) entry which is preliminary data.</text>
</comment>
<dbReference type="Pfam" id="PF04402">
    <property type="entry name" value="SIMPL"/>
    <property type="match status" value="1"/>
</dbReference>
<proteinExistence type="predicted"/>
<dbReference type="STRING" id="913325.N799_03300"/>
<dbReference type="PANTHER" id="PTHR34387:SF2">
    <property type="entry name" value="SLR1258 PROTEIN"/>
    <property type="match status" value="1"/>
</dbReference>
<dbReference type="EMBL" id="AVPT01000011">
    <property type="protein sequence ID" value="KGM56592.1"/>
    <property type="molecule type" value="Genomic_DNA"/>
</dbReference>
<evidence type="ECO:0008006" key="3">
    <source>
        <dbReference type="Google" id="ProtNLM"/>
    </source>
</evidence>
<dbReference type="GO" id="GO:0006974">
    <property type="term" value="P:DNA damage response"/>
    <property type="evidence" value="ECO:0007669"/>
    <property type="project" value="TreeGrafter"/>
</dbReference>
<dbReference type="InterPro" id="IPR007497">
    <property type="entry name" value="SIMPL/DUF541"/>
</dbReference>
<protein>
    <recommendedName>
        <fullName evidence="3">Periplasmic protein</fullName>
    </recommendedName>
</protein>
<name>A0A0A0F5D5_9GAMM</name>
<sequence>MSAFSPSRSLAMLLAAALLALGLVLAGWFAAGGMKHLRTADRFVTVKGSAERIVEADRVVWPLPHSVGGNDLAQVQRALEANTAVIRRFFTDAGFDPADIVVSPPRLEDRWAWAYGDNRPAERYRYATTVSLRTDDVPKALEVLRRSGELVAQGVMIGEGSAPEFDYTRLNDIKPALIAEATAAARDSAVQFAKDSDSRLGGIRSANQGVVSITDRDQSSPQVKRVRVVTTVEYFLRD</sequence>
<dbReference type="PIRSF" id="PIRSF029033">
    <property type="entry name" value="UCP029033"/>
    <property type="match status" value="1"/>
</dbReference>
<dbReference type="InterPro" id="IPR052022">
    <property type="entry name" value="26kDa_periplasmic_antigen"/>
</dbReference>
<dbReference type="eggNOG" id="COG2859">
    <property type="taxonomic scope" value="Bacteria"/>
</dbReference>
<dbReference type="PANTHER" id="PTHR34387">
    <property type="entry name" value="SLR1258 PROTEIN"/>
    <property type="match status" value="1"/>
</dbReference>
<organism evidence="1 2">
    <name type="scientific">Lysobacter arseniciresistens ZS79</name>
    <dbReference type="NCBI Taxonomy" id="913325"/>
    <lineage>
        <taxon>Bacteria</taxon>
        <taxon>Pseudomonadati</taxon>
        <taxon>Pseudomonadota</taxon>
        <taxon>Gammaproteobacteria</taxon>
        <taxon>Lysobacterales</taxon>
        <taxon>Lysobacteraceae</taxon>
        <taxon>Novilysobacter</taxon>
    </lineage>
</organism>